<evidence type="ECO:0000313" key="10">
    <source>
        <dbReference type="Proteomes" id="UP001152798"/>
    </source>
</evidence>
<evidence type="ECO:0000259" key="8">
    <source>
        <dbReference type="Pfam" id="PF24160"/>
    </source>
</evidence>
<keyword evidence="3 6" id="KW-0812">Transmembrane</keyword>
<keyword evidence="4 6" id="KW-1133">Transmembrane helix</keyword>
<dbReference type="OrthoDB" id="364779at2759"/>
<keyword evidence="5 6" id="KW-0472">Membrane</keyword>
<dbReference type="Pfam" id="PF24160">
    <property type="entry name" value="UVB_sens_C"/>
    <property type="match status" value="1"/>
</dbReference>
<evidence type="ECO:0000256" key="1">
    <source>
        <dbReference type="ARBA" id="ARBA00004370"/>
    </source>
</evidence>
<evidence type="ECO:0000256" key="6">
    <source>
        <dbReference type="SAM" id="Phobius"/>
    </source>
</evidence>
<organism evidence="9 10">
    <name type="scientific">Nezara viridula</name>
    <name type="common">Southern green stink bug</name>
    <name type="synonym">Cimex viridulus</name>
    <dbReference type="NCBI Taxonomy" id="85310"/>
    <lineage>
        <taxon>Eukaryota</taxon>
        <taxon>Metazoa</taxon>
        <taxon>Ecdysozoa</taxon>
        <taxon>Arthropoda</taxon>
        <taxon>Hexapoda</taxon>
        <taxon>Insecta</taxon>
        <taxon>Pterygota</taxon>
        <taxon>Neoptera</taxon>
        <taxon>Paraneoptera</taxon>
        <taxon>Hemiptera</taxon>
        <taxon>Heteroptera</taxon>
        <taxon>Panheteroptera</taxon>
        <taxon>Pentatomomorpha</taxon>
        <taxon>Pentatomoidea</taxon>
        <taxon>Pentatomidae</taxon>
        <taxon>Pentatominae</taxon>
        <taxon>Nezara</taxon>
    </lineage>
</organism>
<comment type="similarity">
    <text evidence="2">Belongs to the RUS1 family.</text>
</comment>
<accession>A0A9P0HGD2</accession>
<sequence>MTNTILLKESKSGSDETAYVKGQDNTVMGLNAALKPESNILDLLSSAIKKILLPQGYPESVSGDYMRYQLWDTLQAFCSTITNTLATKAVLQGVGVGDNTASSLGAAITWIMKDGFGMISRIVFAWISGTRLDGECKKWRLFADVLNDIAICIEIIILPHFKHDALKILCLSTSLKAVVGVAGGATRAAITQHQAIKNNMADVSAKDGSQETCVNLVASFFGLALLAMLGDSGTYIWILFFGATILHLFSNYKAVKALNINRFNTERLNYVIQDYILTERICTPAETNRRESVILGNGLNSEYICGYSIKIGDSIEKLVKKKQIFPFELQLLTHVYKSRKYLLLTNMKNKVIYICLDKTYTSSDILEGYFHAVFHAISASYLAKQELDVLRPSLLENQNSLSFKIIKAAESVKNEGKTLSRLDADVVIAIDNLASQESSIFLPALSKYGWNLENNHLYVGDWRASWKEALITGKK</sequence>
<dbReference type="PANTHER" id="PTHR12770">
    <property type="entry name" value="RUS1 FAMILY PROTEIN C16ORF58"/>
    <property type="match status" value="1"/>
</dbReference>
<evidence type="ECO:0000256" key="5">
    <source>
        <dbReference type="ARBA" id="ARBA00023136"/>
    </source>
</evidence>
<evidence type="ECO:0000256" key="2">
    <source>
        <dbReference type="ARBA" id="ARBA00007558"/>
    </source>
</evidence>
<reference evidence="9" key="1">
    <citation type="submission" date="2022-01" db="EMBL/GenBank/DDBJ databases">
        <authorList>
            <person name="King R."/>
        </authorList>
    </citation>
    <scope>NUCLEOTIDE SEQUENCE</scope>
</reference>
<feature type="domain" description="Root UVB sensitive protein C-terminal" evidence="8">
    <location>
        <begin position="280"/>
        <end position="466"/>
    </location>
</feature>
<dbReference type="GO" id="GO:0016020">
    <property type="term" value="C:membrane"/>
    <property type="evidence" value="ECO:0007669"/>
    <property type="project" value="UniProtKB-SubCell"/>
</dbReference>
<dbReference type="Proteomes" id="UP001152798">
    <property type="component" value="Chromosome 5"/>
</dbReference>
<dbReference type="InterPro" id="IPR055412">
    <property type="entry name" value="UVB_sens_C"/>
</dbReference>
<dbReference type="InterPro" id="IPR054549">
    <property type="entry name" value="UVB_sens_RUS_dom"/>
</dbReference>
<evidence type="ECO:0000256" key="3">
    <source>
        <dbReference type="ARBA" id="ARBA00022692"/>
    </source>
</evidence>
<gene>
    <name evidence="9" type="ORF">NEZAVI_LOCUS10530</name>
</gene>
<dbReference type="Pfam" id="PF04884">
    <property type="entry name" value="UVB_sens_prot"/>
    <property type="match status" value="1"/>
</dbReference>
<keyword evidence="10" id="KW-1185">Reference proteome</keyword>
<evidence type="ECO:0000256" key="4">
    <source>
        <dbReference type="ARBA" id="ARBA00022989"/>
    </source>
</evidence>
<proteinExistence type="inferred from homology"/>
<dbReference type="EMBL" id="OV725081">
    <property type="protein sequence ID" value="CAH1401521.1"/>
    <property type="molecule type" value="Genomic_DNA"/>
</dbReference>
<comment type="subcellular location">
    <subcellularLocation>
        <location evidence="1">Membrane</location>
    </subcellularLocation>
</comment>
<evidence type="ECO:0000259" key="7">
    <source>
        <dbReference type="Pfam" id="PF04884"/>
    </source>
</evidence>
<feature type="transmembrane region" description="Helical" evidence="6">
    <location>
        <begin position="235"/>
        <end position="252"/>
    </location>
</feature>
<dbReference type="InterPro" id="IPR006968">
    <property type="entry name" value="RUS_fam"/>
</dbReference>
<name>A0A9P0HGD2_NEZVI</name>
<dbReference type="PANTHER" id="PTHR12770:SF31">
    <property type="entry name" value="RUS FAMILY MEMBER 1"/>
    <property type="match status" value="1"/>
</dbReference>
<feature type="domain" description="Protein root UVB sensitive/RUS" evidence="7">
    <location>
        <begin position="44"/>
        <end position="277"/>
    </location>
</feature>
<protein>
    <submittedName>
        <fullName evidence="9">Uncharacterized protein</fullName>
    </submittedName>
</protein>
<evidence type="ECO:0000313" key="9">
    <source>
        <dbReference type="EMBL" id="CAH1401521.1"/>
    </source>
</evidence>
<dbReference type="AlphaFoldDB" id="A0A9P0HGD2"/>